<dbReference type="SUPFAM" id="SSF54695">
    <property type="entry name" value="POZ domain"/>
    <property type="match status" value="1"/>
</dbReference>
<dbReference type="InterPro" id="IPR000210">
    <property type="entry name" value="BTB/POZ_dom"/>
</dbReference>
<feature type="domain" description="B30.2/SPRY" evidence="2">
    <location>
        <begin position="288"/>
        <end position="465"/>
    </location>
</feature>
<feature type="domain" description="BTB" evidence="1">
    <location>
        <begin position="20"/>
        <end position="89"/>
    </location>
</feature>
<dbReference type="SUPFAM" id="SSF49899">
    <property type="entry name" value="Concanavalin A-like lectins/glucanases"/>
    <property type="match status" value="1"/>
</dbReference>
<dbReference type="PROSITE" id="PS50097">
    <property type="entry name" value="BTB"/>
    <property type="match status" value="1"/>
</dbReference>
<dbReference type="InterPro" id="IPR050672">
    <property type="entry name" value="FBXO45-Fsn/SPSB_families"/>
</dbReference>
<accession>A0A015JVP1</accession>
<dbReference type="InterPro" id="IPR011333">
    <property type="entry name" value="SKP1/BTB/POZ_sf"/>
</dbReference>
<dbReference type="EMBL" id="JEMT01016129">
    <property type="protein sequence ID" value="EXX71415.1"/>
    <property type="molecule type" value="Genomic_DNA"/>
</dbReference>
<dbReference type="PANTHER" id="PTHR12245:SF5">
    <property type="entry name" value="SPRY DOMAIN-CONTAINING SOCS BOX PROTEIN 3"/>
    <property type="match status" value="1"/>
</dbReference>
<protein>
    <recommendedName>
        <fullName evidence="5">Btb/poz domain containing protein</fullName>
    </recommendedName>
</protein>
<dbReference type="AlphaFoldDB" id="A0A015JVP1"/>
<reference evidence="3 4" key="1">
    <citation type="submission" date="2014-02" db="EMBL/GenBank/DDBJ databases">
        <title>Single nucleus genome sequencing reveals high similarity among nuclei of an endomycorrhizal fungus.</title>
        <authorList>
            <person name="Lin K."/>
            <person name="Geurts R."/>
            <person name="Zhang Z."/>
            <person name="Limpens E."/>
            <person name="Saunders D.G."/>
            <person name="Mu D."/>
            <person name="Pang E."/>
            <person name="Cao H."/>
            <person name="Cha H."/>
            <person name="Lin T."/>
            <person name="Zhou Q."/>
            <person name="Shang Y."/>
            <person name="Li Y."/>
            <person name="Ivanov S."/>
            <person name="Sharma T."/>
            <person name="Velzen R.V."/>
            <person name="Ruijter N.D."/>
            <person name="Aanen D.K."/>
            <person name="Win J."/>
            <person name="Kamoun S."/>
            <person name="Bisseling T."/>
            <person name="Huang S."/>
        </authorList>
    </citation>
    <scope>NUCLEOTIDE SEQUENCE [LARGE SCALE GENOMIC DNA]</scope>
    <source>
        <strain evidence="4">DAOM197198w</strain>
    </source>
</reference>
<dbReference type="HOGENOM" id="CLU_027011_1_0_1"/>
<dbReference type="InterPro" id="IPR043136">
    <property type="entry name" value="B30.2/SPRY_sf"/>
</dbReference>
<dbReference type="PROSITE" id="PS50188">
    <property type="entry name" value="B302_SPRY"/>
    <property type="match status" value="1"/>
</dbReference>
<dbReference type="SMART" id="SM00449">
    <property type="entry name" value="SPRY"/>
    <property type="match status" value="1"/>
</dbReference>
<dbReference type="InterPro" id="IPR001870">
    <property type="entry name" value="B30.2/SPRY"/>
</dbReference>
<keyword evidence="4" id="KW-1185">Reference proteome</keyword>
<dbReference type="Gene3D" id="2.60.120.920">
    <property type="match status" value="1"/>
</dbReference>
<dbReference type="InterPro" id="IPR003877">
    <property type="entry name" value="SPRY_dom"/>
</dbReference>
<organism evidence="3 4">
    <name type="scientific">Rhizophagus irregularis (strain DAOM 197198w)</name>
    <name type="common">Glomus intraradices</name>
    <dbReference type="NCBI Taxonomy" id="1432141"/>
    <lineage>
        <taxon>Eukaryota</taxon>
        <taxon>Fungi</taxon>
        <taxon>Fungi incertae sedis</taxon>
        <taxon>Mucoromycota</taxon>
        <taxon>Glomeromycotina</taxon>
        <taxon>Glomeromycetes</taxon>
        <taxon>Glomerales</taxon>
        <taxon>Glomeraceae</taxon>
        <taxon>Rhizophagus</taxon>
    </lineage>
</organism>
<evidence type="ECO:0000259" key="2">
    <source>
        <dbReference type="PROSITE" id="PS50188"/>
    </source>
</evidence>
<dbReference type="Pfam" id="PF00651">
    <property type="entry name" value="BTB"/>
    <property type="match status" value="1"/>
</dbReference>
<comment type="caution">
    <text evidence="3">The sequence shown here is derived from an EMBL/GenBank/DDBJ whole genome shotgun (WGS) entry which is preliminary data.</text>
</comment>
<dbReference type="Pfam" id="PF00622">
    <property type="entry name" value="SPRY"/>
    <property type="match status" value="1"/>
</dbReference>
<sequence length="465" mass="53526">MWEDTLERDLGIFVNNHEYSDIEILCKDEEILYGYKPILTGRSAVFNKLLCSDETKAIYEKQIFFPLINSSEMKIILQYICTETIQEESLIKDNIIEIYSAANYFQLSKLMEIIMKIIKITFEKNRSTNYLPELLSNLMDKTLQLSEEEEILLNLLVEKVATIPLNDIEFGRLSIKALKCLLLRTYEKEIPFITPEYEVFRYSAILAAKQVSSDAYKTLMEQLPTLKQIENSVQVENKVIPDNQEVAKELEPCIEYIDFRRIKSHIDIIEPLKIISNQMIQRINGELGKSDYSDLNSIRGIPIYRISDIFWDESACGSNLIIKENGKVISALNNVCSSHTNVRVNMILENKSIFEWDVVIEEASSYTWVGVCASENFDYERFAGFQPTGWVLGSNGDCYNSKNCAVNYCPPFGNDTKITVHLDMIKRTCAFTVNNIKYPEVSKWDNLPSKLYPVVSLYSSGRCRI</sequence>
<name>A0A015JVP1_RHIIW</name>
<dbReference type="Proteomes" id="UP000022910">
    <property type="component" value="Unassembled WGS sequence"/>
</dbReference>
<dbReference type="SMART" id="SM00225">
    <property type="entry name" value="BTB"/>
    <property type="match status" value="1"/>
</dbReference>
<gene>
    <name evidence="3" type="ORF">RirG_078720</name>
</gene>
<evidence type="ECO:0008006" key="5">
    <source>
        <dbReference type="Google" id="ProtNLM"/>
    </source>
</evidence>
<dbReference type="Gene3D" id="3.30.710.10">
    <property type="entry name" value="Potassium Channel Kv1.1, Chain A"/>
    <property type="match status" value="1"/>
</dbReference>
<evidence type="ECO:0000313" key="3">
    <source>
        <dbReference type="EMBL" id="EXX71415.1"/>
    </source>
</evidence>
<evidence type="ECO:0000313" key="4">
    <source>
        <dbReference type="Proteomes" id="UP000022910"/>
    </source>
</evidence>
<dbReference type="PANTHER" id="PTHR12245">
    <property type="entry name" value="SPRY DOMAIN CONTAINING SOCS BOX PROTEIN"/>
    <property type="match status" value="1"/>
</dbReference>
<evidence type="ECO:0000259" key="1">
    <source>
        <dbReference type="PROSITE" id="PS50097"/>
    </source>
</evidence>
<dbReference type="STRING" id="1432141.A0A015JVP1"/>
<dbReference type="OrthoDB" id="6359816at2759"/>
<dbReference type="InterPro" id="IPR013320">
    <property type="entry name" value="ConA-like_dom_sf"/>
</dbReference>
<proteinExistence type="predicted"/>
<dbReference type="CDD" id="cd11709">
    <property type="entry name" value="SPRY"/>
    <property type="match status" value="1"/>
</dbReference>